<keyword evidence="2 5" id="KW-0812">Transmembrane</keyword>
<organism evidence="7 8">
    <name type="scientific">Burkholderia pyrrocinia</name>
    <name type="common">Pseudomonas pyrrocinia</name>
    <dbReference type="NCBI Taxonomy" id="60550"/>
    <lineage>
        <taxon>Bacteria</taxon>
        <taxon>Pseudomonadati</taxon>
        <taxon>Pseudomonadota</taxon>
        <taxon>Betaproteobacteria</taxon>
        <taxon>Burkholderiales</taxon>
        <taxon>Burkholderiaceae</taxon>
        <taxon>Burkholderia</taxon>
        <taxon>Burkholderia cepacia complex</taxon>
    </lineage>
</organism>
<sequence>MNNRSARWWGVLALFAVAAISYVDRINIAVLVTDSRFLQHFGLAAEDRVSQGWLATAFMLGYGFSSFLLTPLCAARLGVRRSLLCGLAFWGVINGAAPMFSSYDMLLASRVLLGIAEGPLFPLASAYIKTHFDAAENGKPNALVNMGTGVGLAIGYPLVGHLVAGLRWEGSFYAIGLLNAVLGIPLVLAFVHTRRGTGGETSMLPAAARTDSMMRGALRTEHLACLTLLTSAMLAYLWGSGNWLPTYLKEARGFSLKEMGWLASLPQYALVLGMFLGGLLLDRLRRDRRPVVFIVASACVAVFTLIAISTTAPYLAICGLIAANLCCGLFLPAIPSTAQRLARQEHIAGAFGIINGVGSLVASLMPTLMGGVIGAVSASSGRAAGFFAGFSLLIGAQCVVLACGVRLWVGEREKYAARSRADRVPG</sequence>
<evidence type="ECO:0000256" key="4">
    <source>
        <dbReference type="ARBA" id="ARBA00023136"/>
    </source>
</evidence>
<dbReference type="InterPro" id="IPR011701">
    <property type="entry name" value="MFS"/>
</dbReference>
<dbReference type="Gene3D" id="1.20.1250.20">
    <property type="entry name" value="MFS general substrate transporter like domains"/>
    <property type="match status" value="2"/>
</dbReference>
<feature type="transmembrane region" description="Helical" evidence="5">
    <location>
        <begin position="140"/>
        <end position="159"/>
    </location>
</feature>
<dbReference type="Pfam" id="PF07690">
    <property type="entry name" value="MFS_1"/>
    <property type="match status" value="1"/>
</dbReference>
<proteinExistence type="predicted"/>
<dbReference type="GO" id="GO:0022857">
    <property type="term" value="F:transmembrane transporter activity"/>
    <property type="evidence" value="ECO:0007669"/>
    <property type="project" value="InterPro"/>
</dbReference>
<comment type="subcellular location">
    <subcellularLocation>
        <location evidence="1">Membrane</location>
        <topology evidence="1">Multi-pass membrane protein</topology>
    </subcellularLocation>
</comment>
<evidence type="ECO:0000313" key="7">
    <source>
        <dbReference type="EMBL" id="AXF22409.1"/>
    </source>
</evidence>
<feature type="domain" description="Major facilitator superfamily (MFS) profile" evidence="6">
    <location>
        <begin position="10"/>
        <end position="414"/>
    </location>
</feature>
<feature type="transmembrane region" description="Helical" evidence="5">
    <location>
        <begin position="385"/>
        <end position="409"/>
    </location>
</feature>
<name>A0A2Z5MYK6_BURPY</name>
<keyword evidence="3 5" id="KW-1133">Transmembrane helix</keyword>
<dbReference type="RefSeq" id="WP_114178702.1">
    <property type="nucleotide sequence ID" value="NZ_CP024903.1"/>
</dbReference>
<dbReference type="InterPro" id="IPR020846">
    <property type="entry name" value="MFS_dom"/>
</dbReference>
<gene>
    <name evidence="7" type="ORF">CUJ89_17785</name>
</gene>
<dbReference type="PROSITE" id="PS50850">
    <property type="entry name" value="MFS"/>
    <property type="match status" value="1"/>
</dbReference>
<evidence type="ECO:0000256" key="3">
    <source>
        <dbReference type="ARBA" id="ARBA00022989"/>
    </source>
</evidence>
<dbReference type="InterPro" id="IPR050382">
    <property type="entry name" value="MFS_Na/Anion_cotransporter"/>
</dbReference>
<evidence type="ECO:0000313" key="8">
    <source>
        <dbReference type="Proteomes" id="UP000253104"/>
    </source>
</evidence>
<keyword evidence="4 5" id="KW-0472">Membrane</keyword>
<accession>A0A2Z5MYK6</accession>
<dbReference type="Proteomes" id="UP000253104">
    <property type="component" value="Chromosome mHSR5_B"/>
</dbReference>
<feature type="transmembrane region" description="Helical" evidence="5">
    <location>
        <begin position="171"/>
        <end position="191"/>
    </location>
</feature>
<dbReference type="EMBL" id="CP024903">
    <property type="protein sequence ID" value="AXF22409.1"/>
    <property type="molecule type" value="Genomic_DNA"/>
</dbReference>
<feature type="transmembrane region" description="Helical" evidence="5">
    <location>
        <begin position="314"/>
        <end position="334"/>
    </location>
</feature>
<evidence type="ECO:0000256" key="5">
    <source>
        <dbReference type="SAM" id="Phobius"/>
    </source>
</evidence>
<dbReference type="AlphaFoldDB" id="A0A2Z5MYK6"/>
<dbReference type="SUPFAM" id="SSF103473">
    <property type="entry name" value="MFS general substrate transporter"/>
    <property type="match status" value="1"/>
</dbReference>
<feature type="transmembrane region" description="Helical" evidence="5">
    <location>
        <begin position="82"/>
        <end position="101"/>
    </location>
</feature>
<dbReference type="PANTHER" id="PTHR11662">
    <property type="entry name" value="SOLUTE CARRIER FAMILY 17"/>
    <property type="match status" value="1"/>
</dbReference>
<feature type="transmembrane region" description="Helical" evidence="5">
    <location>
        <begin position="259"/>
        <end position="279"/>
    </location>
</feature>
<dbReference type="OrthoDB" id="8596007at2"/>
<feature type="transmembrane region" description="Helical" evidence="5">
    <location>
        <begin position="49"/>
        <end position="70"/>
    </location>
</feature>
<dbReference type="InterPro" id="IPR036259">
    <property type="entry name" value="MFS_trans_sf"/>
</dbReference>
<feature type="transmembrane region" description="Helical" evidence="5">
    <location>
        <begin position="346"/>
        <end position="365"/>
    </location>
</feature>
<evidence type="ECO:0000259" key="6">
    <source>
        <dbReference type="PROSITE" id="PS50850"/>
    </source>
</evidence>
<feature type="transmembrane region" description="Helical" evidence="5">
    <location>
        <begin position="291"/>
        <end position="308"/>
    </location>
</feature>
<dbReference type="GO" id="GO:0016020">
    <property type="term" value="C:membrane"/>
    <property type="evidence" value="ECO:0007669"/>
    <property type="project" value="UniProtKB-SubCell"/>
</dbReference>
<feature type="transmembrane region" description="Helical" evidence="5">
    <location>
        <begin position="223"/>
        <end position="239"/>
    </location>
</feature>
<dbReference type="PANTHER" id="PTHR11662:SF399">
    <property type="entry name" value="FI19708P1-RELATED"/>
    <property type="match status" value="1"/>
</dbReference>
<reference evidence="7 8" key="1">
    <citation type="journal article" date="2018" name="ISME J.">
        <title>Involvement of Burkholderiaceae and sulfurous volatiles in disease-suppressive soils.</title>
        <authorList>
            <person name="Carrion V.J."/>
            <person name="Cordovez V."/>
            <person name="Tyc O."/>
            <person name="Etalo D.W."/>
            <person name="de Bruijn I."/>
            <person name="de Jager V.C."/>
            <person name="Medema M.H."/>
            <person name="Eberl L."/>
            <person name="Raaijmakers J.M."/>
        </authorList>
    </citation>
    <scope>NUCLEOTIDE SEQUENCE [LARGE SCALE GENOMIC DNA]</scope>
    <source>
        <strain evidence="8">mHSR5</strain>
    </source>
</reference>
<feature type="transmembrane region" description="Helical" evidence="5">
    <location>
        <begin position="107"/>
        <end position="128"/>
    </location>
</feature>
<evidence type="ECO:0000256" key="2">
    <source>
        <dbReference type="ARBA" id="ARBA00022692"/>
    </source>
</evidence>
<protein>
    <submittedName>
        <fullName evidence="7">MFS transporter</fullName>
    </submittedName>
</protein>
<evidence type="ECO:0000256" key="1">
    <source>
        <dbReference type="ARBA" id="ARBA00004141"/>
    </source>
</evidence>